<dbReference type="PANTHER" id="PTHR23116">
    <property type="entry name" value="PDZ DOMAIN CONTAINING WHIRLIN AND HARMONIN-RELATED"/>
    <property type="match status" value="1"/>
</dbReference>
<feature type="compositionally biased region" description="Low complexity" evidence="4">
    <location>
        <begin position="496"/>
        <end position="511"/>
    </location>
</feature>
<proteinExistence type="predicted"/>
<dbReference type="AlphaFoldDB" id="A0A9Q0M876"/>
<comment type="caution">
    <text evidence="6">The sequence shown here is derived from an EMBL/GenBank/DDBJ whole genome shotgun (WGS) entry which is preliminary data.</text>
</comment>
<dbReference type="OMA" id="CKKLIPP"/>
<dbReference type="PROSITE" id="PS50106">
    <property type="entry name" value="PDZ"/>
    <property type="match status" value="2"/>
</dbReference>
<evidence type="ECO:0000313" key="7">
    <source>
        <dbReference type="Proteomes" id="UP001142055"/>
    </source>
</evidence>
<feature type="compositionally biased region" description="Polar residues" evidence="4">
    <location>
        <begin position="612"/>
        <end position="625"/>
    </location>
</feature>
<feature type="domain" description="PDZ" evidence="5">
    <location>
        <begin position="10"/>
        <end position="99"/>
    </location>
</feature>
<feature type="region of interest" description="Disordered" evidence="4">
    <location>
        <begin position="691"/>
        <end position="713"/>
    </location>
</feature>
<name>A0A9Q0M876_BLOTA</name>
<feature type="compositionally biased region" description="Polar residues" evidence="4">
    <location>
        <begin position="649"/>
        <end position="672"/>
    </location>
</feature>
<dbReference type="EMBL" id="JAPWDV010000002">
    <property type="protein sequence ID" value="KAJ6220624.1"/>
    <property type="molecule type" value="Genomic_DNA"/>
</dbReference>
<feature type="domain" description="PDZ" evidence="5">
    <location>
        <begin position="115"/>
        <end position="185"/>
    </location>
</feature>
<evidence type="ECO:0000256" key="3">
    <source>
        <dbReference type="ARBA" id="ARBA00023273"/>
    </source>
</evidence>
<keyword evidence="7" id="KW-1185">Reference proteome</keyword>
<protein>
    <recommendedName>
        <fullName evidence="5">PDZ domain-containing protein</fullName>
    </recommendedName>
</protein>
<dbReference type="InterPro" id="IPR051844">
    <property type="entry name" value="USH2_Complex_Protein"/>
</dbReference>
<dbReference type="Proteomes" id="UP001142055">
    <property type="component" value="Chromosome 2"/>
</dbReference>
<dbReference type="SUPFAM" id="SSF50156">
    <property type="entry name" value="PDZ domain-like"/>
    <property type="match status" value="2"/>
</dbReference>
<dbReference type="Pfam" id="PF00595">
    <property type="entry name" value="PDZ"/>
    <property type="match status" value="2"/>
</dbReference>
<organism evidence="6 7">
    <name type="scientific">Blomia tropicalis</name>
    <name type="common">Mite</name>
    <dbReference type="NCBI Taxonomy" id="40697"/>
    <lineage>
        <taxon>Eukaryota</taxon>
        <taxon>Metazoa</taxon>
        <taxon>Ecdysozoa</taxon>
        <taxon>Arthropoda</taxon>
        <taxon>Chelicerata</taxon>
        <taxon>Arachnida</taxon>
        <taxon>Acari</taxon>
        <taxon>Acariformes</taxon>
        <taxon>Sarcoptiformes</taxon>
        <taxon>Astigmata</taxon>
        <taxon>Glycyphagoidea</taxon>
        <taxon>Echimyopodidae</taxon>
        <taxon>Blomia</taxon>
    </lineage>
</organism>
<dbReference type="InterPro" id="IPR001478">
    <property type="entry name" value="PDZ"/>
</dbReference>
<feature type="compositionally biased region" description="Low complexity" evidence="4">
    <location>
        <begin position="626"/>
        <end position="648"/>
    </location>
</feature>
<evidence type="ECO:0000259" key="5">
    <source>
        <dbReference type="PROSITE" id="PS50106"/>
    </source>
</evidence>
<dbReference type="InterPro" id="IPR036034">
    <property type="entry name" value="PDZ_sf"/>
</dbReference>
<keyword evidence="2" id="KW-0677">Repeat</keyword>
<gene>
    <name evidence="6" type="ORF">RDWZM_006436</name>
</gene>
<comment type="subcellular location">
    <subcellularLocation>
        <location evidence="1">Cell projection</location>
    </subcellularLocation>
</comment>
<accession>A0A9Q0M876</accession>
<evidence type="ECO:0000313" key="6">
    <source>
        <dbReference type="EMBL" id="KAJ6220624.1"/>
    </source>
</evidence>
<dbReference type="GO" id="GO:0005886">
    <property type="term" value="C:plasma membrane"/>
    <property type="evidence" value="ECO:0007669"/>
    <property type="project" value="TreeGrafter"/>
</dbReference>
<dbReference type="GO" id="GO:0032426">
    <property type="term" value="C:stereocilium tip"/>
    <property type="evidence" value="ECO:0007669"/>
    <property type="project" value="TreeGrafter"/>
</dbReference>
<dbReference type="SMART" id="SM00228">
    <property type="entry name" value="PDZ"/>
    <property type="match status" value="2"/>
</dbReference>
<dbReference type="PANTHER" id="PTHR23116:SF36">
    <property type="entry name" value="HARMONIN"/>
    <property type="match status" value="1"/>
</dbReference>
<reference evidence="6" key="1">
    <citation type="submission" date="2022-12" db="EMBL/GenBank/DDBJ databases">
        <title>Genome assemblies of Blomia tropicalis.</title>
        <authorList>
            <person name="Cui Y."/>
        </authorList>
    </citation>
    <scope>NUCLEOTIDE SEQUENCE</scope>
    <source>
        <tissue evidence="6">Adult mites</tissue>
    </source>
</reference>
<feature type="region of interest" description="Disordered" evidence="4">
    <location>
        <begin position="492"/>
        <end position="511"/>
    </location>
</feature>
<evidence type="ECO:0000256" key="1">
    <source>
        <dbReference type="ARBA" id="ARBA00004316"/>
    </source>
</evidence>
<feature type="region of interest" description="Disordered" evidence="4">
    <location>
        <begin position="609"/>
        <end position="679"/>
    </location>
</feature>
<keyword evidence="3" id="KW-0966">Cell projection</keyword>
<dbReference type="GO" id="GO:0005929">
    <property type="term" value="C:cilium"/>
    <property type="evidence" value="ECO:0007669"/>
    <property type="project" value="TreeGrafter"/>
</dbReference>
<dbReference type="GO" id="GO:0002142">
    <property type="term" value="C:stereocilia ankle link complex"/>
    <property type="evidence" value="ECO:0007669"/>
    <property type="project" value="TreeGrafter"/>
</dbReference>
<sequence>MTNSYAKTRTIRLRANDSSATSGGTNSLGFSIRGGWEHGIGFYVSDVQQQSLAAKKGLCPGDQILQINGFPLDRVIHDEVVALIRMSSNDLTLRVRSAGIVPYKDRPGEHYSEKQLNIRCLQPGFSLGCSVVNGPITCPGIFVQNVKQGKLAAKCGLEIGDQIVKVNNVDVSTIGFDGAITLLKSLTNLSLLVRKGVARHIFECRDQYQVFGNSKECHVSHHRQYLTKSLVKSPSESTLYYPSNGASSPPSYSTFYHHHHQSYQTSIGQCSDSLESSTSTANGSSSIGDGTQHYCAYSTVQISSGNSAITSATTVPTNGTTIHCDKSRCCCKRQRTITDNGVIYTARSDVTTSPQSSIHLPQCSSCTLVMNAQSSTQPSPIAPAPTSLHVIPPPPPPSATAALFATTPAHLDQVTSAMTNSIRILQEVREKEEKLVEASRKLNEEHQKLCREKEKLKLYDFESNDIRPIIPSPPVMLENLQTYSNSNIPTPPTPVSGHIRSSRGSNSSGPSFSFLEEIKALGENGTKRHLRPVNSIDSIGTLDQKDKSETITMDNKSKILRRLPFGIANGNGVGNAAGANSKEVETKQRQHELLMEEFRIAHQRMFGGKENLTGTLPSKIKASQKQHSQSESNEQTSSNTSSTHQTSTEVKSNTRSDSTTTLAGSNGITKTVGSLPPIPLVPRIPKVSLSSNVSNQSVSTKDTGNHARNTKPESMINQTSSNKITIKVLSPKIGT</sequence>
<evidence type="ECO:0000256" key="2">
    <source>
        <dbReference type="ARBA" id="ARBA00022737"/>
    </source>
</evidence>
<dbReference type="Gene3D" id="2.30.42.10">
    <property type="match status" value="2"/>
</dbReference>
<evidence type="ECO:0000256" key="4">
    <source>
        <dbReference type="SAM" id="MobiDB-lite"/>
    </source>
</evidence>